<dbReference type="PANTHER" id="PTHR43196:SF2">
    <property type="entry name" value="PHOSPHOADENOSINE PHOSPHOSULFATE REDUCTASE"/>
    <property type="match status" value="1"/>
</dbReference>
<proteinExistence type="predicted"/>
<evidence type="ECO:0000313" key="3">
    <source>
        <dbReference type="Proteomes" id="UP001210999"/>
    </source>
</evidence>
<evidence type="ECO:0000313" key="2">
    <source>
        <dbReference type="EMBL" id="MDB0851258.1"/>
    </source>
</evidence>
<dbReference type="EMBL" id="JAQKEI010000007">
    <property type="protein sequence ID" value="MDB0851258.1"/>
    <property type="molecule type" value="Genomic_DNA"/>
</dbReference>
<dbReference type="SUPFAM" id="SSF54862">
    <property type="entry name" value="4Fe-4S ferredoxins"/>
    <property type="match status" value="1"/>
</dbReference>
<dbReference type="PROSITE" id="PS51379">
    <property type="entry name" value="4FE4S_FER_2"/>
    <property type="match status" value="1"/>
</dbReference>
<name>A0AAP3NMW4_PHOVU</name>
<dbReference type="Proteomes" id="UP001210999">
    <property type="component" value="Unassembled WGS sequence"/>
</dbReference>
<sequence length="784" mass="89294">MYSYTYDNETGGILLNSSPQAFSKEPRPVYSKELDIYGFGAYWNYDENDDAPYMWAEANNYYYRGKLVAQIKGGSFFTKPEIIIINEPEPNNKPLKPVDVNMMVLKNKVIMENLTATTIKDVFNTYAKFEGKVDVFHVSFSGGKDSVVTLDIVQRALPHNKFVVIFGDTGMELPETHRIVDETMANCKKDGIEFYIAKSHFSPSESWRKFGPPTSTIRWCCSVHKTTPQLLLLKDILGKNNFTEMAFVGVRADESVRRSEYSYISYGTKHRGQYSCNPILYWNSAEVYLYIYSNRDRLQLNEVYKRGNTRAGCLVCPMSTNRNDYLNFRCNLDQTKALTDMIFDLNCSEKDGTPEKVSYVENNGWKARKNGRDLKIALKDYDEVVLGKNLSITFKNHDNSWKQWLKTLGQILPTDNTNEIRIINKGEVKIIRVIELENNYITILVSNEATTGNVLFLKNLRKIFRKSHYCVACKVCQANCKFGNLSFDENGKVSISDNCTRCGQCLDIDTGCLVYKSLWLSKGLGNMDKKRTLDCYAAHGPKMEWFQEFVKLRDDFNKNNSLGSAQKPMFNRFLKDAGIIDDKCNRTILGEKLVNSELQDLSIWGLMLINLSYTPQVGWFVKTFEFDSVISRTQIVSLLSNMEDIKESALKAIPPTLKRISALPLGKIGFGTSDKASKDLGGLSFYRTAWQNADSKVILYALYKFAEACGEYYQFTLTRLMDTTIESDGVSPVQIFGLDRETMVGLLKGLATNYPEFISVTFTLDLDNINLRQDKTAADILDLF</sequence>
<dbReference type="InterPro" id="IPR050128">
    <property type="entry name" value="Sulfate_adenylyltrnsfr_sub2"/>
</dbReference>
<dbReference type="InterPro" id="IPR014729">
    <property type="entry name" value="Rossmann-like_a/b/a_fold"/>
</dbReference>
<organism evidence="2 3">
    <name type="scientific">Phocaeicola vulgatus</name>
    <name type="common">Bacteroides vulgatus</name>
    <dbReference type="NCBI Taxonomy" id="821"/>
    <lineage>
        <taxon>Bacteria</taxon>
        <taxon>Pseudomonadati</taxon>
        <taxon>Bacteroidota</taxon>
        <taxon>Bacteroidia</taxon>
        <taxon>Bacteroidales</taxon>
        <taxon>Bacteroidaceae</taxon>
        <taxon>Phocaeicola</taxon>
    </lineage>
</organism>
<evidence type="ECO:0000259" key="1">
    <source>
        <dbReference type="PROSITE" id="PS51379"/>
    </source>
</evidence>
<feature type="domain" description="4Fe-4S ferredoxin-type" evidence="1">
    <location>
        <begin position="461"/>
        <end position="490"/>
    </location>
</feature>
<dbReference type="AlphaFoldDB" id="A0AAP3NMW4"/>
<reference evidence="2" key="1">
    <citation type="submission" date="2023-01" db="EMBL/GenBank/DDBJ databases">
        <title>Human gut microbiome strain richness.</title>
        <authorList>
            <person name="Chen-Liaw A."/>
        </authorList>
    </citation>
    <scope>NUCLEOTIDE SEQUENCE</scope>
    <source>
        <strain evidence="2">H9_m1001271B151109d0_201107</strain>
    </source>
</reference>
<dbReference type="Pfam" id="PF01507">
    <property type="entry name" value="PAPS_reduct"/>
    <property type="match status" value="1"/>
</dbReference>
<dbReference type="GO" id="GO:0003824">
    <property type="term" value="F:catalytic activity"/>
    <property type="evidence" value="ECO:0007669"/>
    <property type="project" value="InterPro"/>
</dbReference>
<dbReference type="Gene3D" id="3.40.50.620">
    <property type="entry name" value="HUPs"/>
    <property type="match status" value="1"/>
</dbReference>
<dbReference type="PANTHER" id="PTHR43196">
    <property type="entry name" value="SULFATE ADENYLYLTRANSFERASE SUBUNIT 2"/>
    <property type="match status" value="1"/>
</dbReference>
<gene>
    <name evidence="2" type="ORF">PL594_07025</name>
</gene>
<comment type="caution">
    <text evidence="2">The sequence shown here is derived from an EMBL/GenBank/DDBJ whole genome shotgun (WGS) entry which is preliminary data.</text>
</comment>
<dbReference type="SUPFAM" id="SSF52402">
    <property type="entry name" value="Adenine nucleotide alpha hydrolases-like"/>
    <property type="match status" value="1"/>
</dbReference>
<accession>A0AAP3NMW4</accession>
<protein>
    <submittedName>
        <fullName evidence="2">Phosphoadenosine phosphosulfate reductase family protein</fullName>
    </submittedName>
</protein>
<dbReference type="InterPro" id="IPR017896">
    <property type="entry name" value="4Fe4S_Fe-S-bd"/>
</dbReference>
<dbReference type="RefSeq" id="WP_138286703.1">
    <property type="nucleotide sequence ID" value="NZ_JADPDR010000006.1"/>
</dbReference>
<dbReference type="InterPro" id="IPR002500">
    <property type="entry name" value="PAPS_reduct_dom"/>
</dbReference>